<name>A0A0N4ZRB7_PARTI</name>
<dbReference type="WBParaSite" id="PTRK_0001105200.1">
    <property type="protein sequence ID" value="PTRK_0001105200.1"/>
    <property type="gene ID" value="PTRK_0001105200"/>
</dbReference>
<keyword evidence="3" id="KW-1185">Reference proteome</keyword>
<proteinExistence type="predicted"/>
<dbReference type="Proteomes" id="UP000038045">
    <property type="component" value="Unplaced"/>
</dbReference>
<dbReference type="Pfam" id="PF21203">
    <property type="entry name" value="ECM10"/>
    <property type="match status" value="1"/>
</dbReference>
<keyword evidence="1" id="KW-1133">Transmembrane helix</keyword>
<keyword evidence="2" id="KW-0732">Signal</keyword>
<evidence type="ECO:0000313" key="4">
    <source>
        <dbReference type="WBParaSite" id="PTRK_0001105200.1"/>
    </source>
</evidence>
<reference evidence="4" key="1">
    <citation type="submission" date="2017-02" db="UniProtKB">
        <authorList>
            <consortium name="WormBaseParasite"/>
        </authorList>
    </citation>
    <scope>IDENTIFICATION</scope>
</reference>
<keyword evidence="1" id="KW-0472">Membrane</keyword>
<evidence type="ECO:0000313" key="3">
    <source>
        <dbReference type="Proteomes" id="UP000038045"/>
    </source>
</evidence>
<protein>
    <submittedName>
        <fullName evidence="4">ER membrane protein complex subunit 10</fullName>
    </submittedName>
</protein>
<feature type="signal peptide" evidence="2">
    <location>
        <begin position="1"/>
        <end position="24"/>
    </location>
</feature>
<evidence type="ECO:0000256" key="2">
    <source>
        <dbReference type="SAM" id="SignalP"/>
    </source>
</evidence>
<accession>A0A0N4ZRB7</accession>
<sequence>MFIYMVSKSFIFFLVYYLFVNVEAVPKDISVKFAISNYKDSENLGNLKFQQVFNTGSNVTAYFVSEKNALTNLKNKIQNAIQSDEQIYYLSLDNDKFITSLPLCILAESNLFHRLDVVLGEDENEVKSITLHPYDSYIGHLNGSCPESKGLAKEFKKDPEFYVQVFKSSPIPYPDTQTFVKKIEKEKQQRVAGGDGDNRSFLQKYWLYIALFVLLFVISSAANPEGQA</sequence>
<dbReference type="AlphaFoldDB" id="A0A0N4ZRB7"/>
<evidence type="ECO:0000256" key="1">
    <source>
        <dbReference type="SAM" id="Phobius"/>
    </source>
</evidence>
<feature type="chain" id="PRO_5005892107" evidence="2">
    <location>
        <begin position="25"/>
        <end position="228"/>
    </location>
</feature>
<dbReference type="STRING" id="131310.A0A0N4ZRB7"/>
<keyword evidence="1" id="KW-0812">Transmembrane</keyword>
<feature type="transmembrane region" description="Helical" evidence="1">
    <location>
        <begin position="205"/>
        <end position="222"/>
    </location>
</feature>
<organism evidence="3 4">
    <name type="scientific">Parastrongyloides trichosuri</name>
    <name type="common">Possum-specific nematode worm</name>
    <dbReference type="NCBI Taxonomy" id="131310"/>
    <lineage>
        <taxon>Eukaryota</taxon>
        <taxon>Metazoa</taxon>
        <taxon>Ecdysozoa</taxon>
        <taxon>Nematoda</taxon>
        <taxon>Chromadorea</taxon>
        <taxon>Rhabditida</taxon>
        <taxon>Tylenchina</taxon>
        <taxon>Panagrolaimomorpha</taxon>
        <taxon>Strongyloidoidea</taxon>
        <taxon>Strongyloididae</taxon>
        <taxon>Parastrongyloides</taxon>
    </lineage>
</organism>